<evidence type="ECO:0000256" key="1">
    <source>
        <dbReference type="SAM" id="MobiDB-lite"/>
    </source>
</evidence>
<dbReference type="Gene3D" id="3.40.50.10810">
    <property type="entry name" value="Tandem AAA-ATPase domain"/>
    <property type="match status" value="1"/>
</dbReference>
<feature type="domain" description="SNF2 N-terminal" evidence="2">
    <location>
        <begin position="32"/>
        <end position="169"/>
    </location>
</feature>
<keyword evidence="4" id="KW-1185">Reference proteome</keyword>
<accession>A0ABN8HNP8</accession>
<feature type="compositionally biased region" description="Polar residues" evidence="1">
    <location>
        <begin position="277"/>
        <end position="286"/>
    </location>
</feature>
<dbReference type="InterPro" id="IPR027417">
    <property type="entry name" value="P-loop_NTPase"/>
</dbReference>
<dbReference type="InterPro" id="IPR000330">
    <property type="entry name" value="SNF2_N"/>
</dbReference>
<name>A0ABN8HNP8_9NEOP</name>
<feature type="non-terminal residue" evidence="3">
    <location>
        <position position="509"/>
    </location>
</feature>
<organism evidence="3 4">
    <name type="scientific">Iphiclides podalirius</name>
    <name type="common">scarce swallowtail</name>
    <dbReference type="NCBI Taxonomy" id="110791"/>
    <lineage>
        <taxon>Eukaryota</taxon>
        <taxon>Metazoa</taxon>
        <taxon>Ecdysozoa</taxon>
        <taxon>Arthropoda</taxon>
        <taxon>Hexapoda</taxon>
        <taxon>Insecta</taxon>
        <taxon>Pterygota</taxon>
        <taxon>Neoptera</taxon>
        <taxon>Endopterygota</taxon>
        <taxon>Lepidoptera</taxon>
        <taxon>Glossata</taxon>
        <taxon>Ditrysia</taxon>
        <taxon>Papilionoidea</taxon>
        <taxon>Papilionidae</taxon>
        <taxon>Papilioninae</taxon>
        <taxon>Iphiclides</taxon>
    </lineage>
</organism>
<dbReference type="EMBL" id="OW152822">
    <property type="protein sequence ID" value="CAH2037967.1"/>
    <property type="molecule type" value="Genomic_DNA"/>
</dbReference>
<gene>
    <name evidence="3" type="ORF">IPOD504_LOCUS1398</name>
</gene>
<evidence type="ECO:0000313" key="4">
    <source>
        <dbReference type="Proteomes" id="UP000837857"/>
    </source>
</evidence>
<evidence type="ECO:0000259" key="2">
    <source>
        <dbReference type="Pfam" id="PF00176"/>
    </source>
</evidence>
<dbReference type="Proteomes" id="UP000837857">
    <property type="component" value="Chromosome 10"/>
</dbReference>
<dbReference type="Pfam" id="PF00176">
    <property type="entry name" value="SNF2-rel_dom"/>
    <property type="match status" value="1"/>
</dbReference>
<dbReference type="InterPro" id="IPR038718">
    <property type="entry name" value="SNF2-like_sf"/>
</dbReference>
<proteinExistence type="predicted"/>
<sequence>MIGTNRLNTQRLYLDKKEKEEIYIDTWPLPQHQIDGIRFLFKQFKKKKPGVILNNPEGYGKTVQVALFLNAVSKLLKHPVLILCKDDNEIDSWIQTLKIWTKFTLDDIAFETVNVYERKRIFLKKATDLALYGRRDWAVVVVKNDFAPRELMRMSFSAGFRVWLTTIDMRKDLQMLNAIYGWMYSEKRFHVQSLLDSETQCRGPLDRLKLLDAFLEDVVIMRNDFTTPYKAIQIDMLHTISKVTRKNKDATGTKIKRSKKRTEDAEQPPNKHKDDNSTVNFSSTSDAIPAAKSSANESRTVDQIAEGTFRNEAIREMDIESFIRNKEPVTRMVYELTKAENTDVNIRFADAARDIVNIENETPKDNAETDSESVLTNFNATDEFRAAGEGKEPEEKIDKVTASDIEEPEIDKEIASDINLNIISKGGEKNGDKETTLAPLSNPNVTEADIIAVGIPDISGLETVKDELAVEKPVIEEKTINKRDIDYKINEMEEQALKKFKGTLLDTLF</sequence>
<feature type="region of interest" description="Disordered" evidence="1">
    <location>
        <begin position="248"/>
        <end position="304"/>
    </location>
</feature>
<feature type="compositionally biased region" description="Basic and acidic residues" evidence="1">
    <location>
        <begin position="261"/>
        <end position="276"/>
    </location>
</feature>
<protein>
    <recommendedName>
        <fullName evidence="2">SNF2 N-terminal domain-containing protein</fullName>
    </recommendedName>
</protein>
<reference evidence="3" key="1">
    <citation type="submission" date="2022-03" db="EMBL/GenBank/DDBJ databases">
        <authorList>
            <person name="Martin H S."/>
        </authorList>
    </citation>
    <scope>NUCLEOTIDE SEQUENCE</scope>
</reference>
<evidence type="ECO:0000313" key="3">
    <source>
        <dbReference type="EMBL" id="CAH2037967.1"/>
    </source>
</evidence>
<dbReference type="SUPFAM" id="SSF52540">
    <property type="entry name" value="P-loop containing nucleoside triphosphate hydrolases"/>
    <property type="match status" value="1"/>
</dbReference>